<dbReference type="SUPFAM" id="SSF51395">
    <property type="entry name" value="FMN-linked oxidoreductases"/>
    <property type="match status" value="1"/>
</dbReference>
<keyword evidence="2" id="KW-0285">Flavoprotein</keyword>
<comment type="cofactor">
    <cofactor evidence="1">
        <name>FMN</name>
        <dbReference type="ChEBI" id="CHEBI:58210"/>
    </cofactor>
</comment>
<organism evidence="8">
    <name type="scientific">Caulobacter sp. (strain K31)</name>
    <dbReference type="NCBI Taxonomy" id="366602"/>
    <lineage>
        <taxon>Bacteria</taxon>
        <taxon>Pseudomonadati</taxon>
        <taxon>Pseudomonadota</taxon>
        <taxon>Alphaproteobacteria</taxon>
        <taxon>Caulobacterales</taxon>
        <taxon>Caulobacteraceae</taxon>
        <taxon>Caulobacter</taxon>
    </lineage>
</organism>
<dbReference type="InterPro" id="IPR044152">
    <property type="entry name" value="YqjM-like"/>
</dbReference>
<dbReference type="eggNOG" id="COG1902">
    <property type="taxonomic scope" value="Bacteria"/>
</dbReference>
<feature type="region of interest" description="Disordered" evidence="6">
    <location>
        <begin position="111"/>
        <end position="131"/>
    </location>
</feature>
<reference evidence="8" key="1">
    <citation type="submission" date="2008-01" db="EMBL/GenBank/DDBJ databases">
        <title>Complete sequence of chromosome of Caulobacter sp. K31.</title>
        <authorList>
            <consortium name="US DOE Joint Genome Institute"/>
            <person name="Copeland A."/>
            <person name="Lucas S."/>
            <person name="Lapidus A."/>
            <person name="Barry K."/>
            <person name="Glavina del Rio T."/>
            <person name="Dalin E."/>
            <person name="Tice H."/>
            <person name="Pitluck S."/>
            <person name="Bruce D."/>
            <person name="Goodwin L."/>
            <person name="Thompson L.S."/>
            <person name="Brettin T."/>
            <person name="Detter J.C."/>
            <person name="Han C."/>
            <person name="Schmutz J."/>
            <person name="Larimer F."/>
            <person name="Land M."/>
            <person name="Hauser L."/>
            <person name="Kyrpides N."/>
            <person name="Kim E."/>
            <person name="Stephens C."/>
            <person name="Richardson P."/>
        </authorList>
    </citation>
    <scope>NUCLEOTIDE SEQUENCE [LARGE SCALE GENOMIC DNA]</scope>
    <source>
        <strain evidence="8">K31</strain>
    </source>
</reference>
<evidence type="ECO:0000259" key="7">
    <source>
        <dbReference type="Pfam" id="PF00724"/>
    </source>
</evidence>
<dbReference type="GO" id="GO:0050661">
    <property type="term" value="F:NADP binding"/>
    <property type="evidence" value="ECO:0007669"/>
    <property type="project" value="InterPro"/>
</dbReference>
<dbReference type="GO" id="GO:0010181">
    <property type="term" value="F:FMN binding"/>
    <property type="evidence" value="ECO:0007669"/>
    <property type="project" value="InterPro"/>
</dbReference>
<evidence type="ECO:0000256" key="3">
    <source>
        <dbReference type="ARBA" id="ARBA00022643"/>
    </source>
</evidence>
<dbReference type="CDD" id="cd02932">
    <property type="entry name" value="OYE_YqiM_FMN"/>
    <property type="match status" value="1"/>
</dbReference>
<evidence type="ECO:0000256" key="1">
    <source>
        <dbReference type="ARBA" id="ARBA00001917"/>
    </source>
</evidence>
<dbReference type="KEGG" id="cak:Caul_0741"/>
<name>B0SUJ4_CAUSK</name>
<protein>
    <submittedName>
        <fullName evidence="8">NADH:flavin oxidoreductase/NADH oxidase</fullName>
    </submittedName>
</protein>
<gene>
    <name evidence="8" type="ordered locus">Caul_0741</name>
</gene>
<keyword evidence="4" id="KW-0521">NADP</keyword>
<evidence type="ECO:0000313" key="8">
    <source>
        <dbReference type="EMBL" id="ABZ69872.1"/>
    </source>
</evidence>
<dbReference type="AlphaFoldDB" id="B0SUJ4"/>
<sequence>MSQPALSKPLTLRGLTLKNRIVVSPMCQYAAVEGVAQDWHLAHLARFAIGGAAVVFVEATAVEPRGRITHGDMGLWNDEQQAALARIASVIKALGAVPAIQLAHAGRKASARRPFEGGGPILPDNAKPGEPPWSTLAPSAVPFGPTWPTPQAATLQDIAAVKAAFAASARRALAAGFEIVEIHCAHGYLLTEFLSPISNQRDDAYGQSLGGRMRLPLEVVDAVREVWPGPLFARISAVDGTEGGWDLDDSVIFARQLKARGVDLVDCSSGGLTPSTATIPTPAPGYQVDYAAAVRSGADVPTMAVGLITHFSQAELVVESGKADLVALGRAMLDDPNWPLHALGSTPGHEGEAWPLPIGYAVQSLQKIKAEYGL</sequence>
<dbReference type="InterPro" id="IPR013785">
    <property type="entry name" value="Aldolase_TIM"/>
</dbReference>
<proteinExistence type="predicted"/>
<evidence type="ECO:0000256" key="6">
    <source>
        <dbReference type="SAM" id="MobiDB-lite"/>
    </source>
</evidence>
<dbReference type="PANTHER" id="PTHR43303">
    <property type="entry name" value="NADPH DEHYDROGENASE C23G7.10C-RELATED"/>
    <property type="match status" value="1"/>
</dbReference>
<evidence type="ECO:0000256" key="4">
    <source>
        <dbReference type="ARBA" id="ARBA00022857"/>
    </source>
</evidence>
<keyword evidence="3" id="KW-0288">FMN</keyword>
<dbReference type="Gene3D" id="3.20.20.70">
    <property type="entry name" value="Aldolase class I"/>
    <property type="match status" value="1"/>
</dbReference>
<evidence type="ECO:0000256" key="5">
    <source>
        <dbReference type="ARBA" id="ARBA00023002"/>
    </source>
</evidence>
<accession>B0SUJ4</accession>
<evidence type="ECO:0000256" key="2">
    <source>
        <dbReference type="ARBA" id="ARBA00022630"/>
    </source>
</evidence>
<keyword evidence="5" id="KW-0560">Oxidoreductase</keyword>
<feature type="domain" description="NADH:flavin oxidoreductase/NADH oxidase N-terminal" evidence="7">
    <location>
        <begin position="6"/>
        <end position="340"/>
    </location>
</feature>
<dbReference type="STRING" id="366602.Caul_0741"/>
<dbReference type="HOGENOM" id="CLU_012153_2_0_5"/>
<dbReference type="OrthoDB" id="9784632at2"/>
<dbReference type="Pfam" id="PF00724">
    <property type="entry name" value="Oxidored_FMN"/>
    <property type="match status" value="1"/>
</dbReference>
<dbReference type="InterPro" id="IPR001155">
    <property type="entry name" value="OxRdtase_FMN_N"/>
</dbReference>
<dbReference type="GO" id="GO:0003959">
    <property type="term" value="F:NADPH dehydrogenase activity"/>
    <property type="evidence" value="ECO:0007669"/>
    <property type="project" value="InterPro"/>
</dbReference>
<dbReference type="PANTHER" id="PTHR43303:SF4">
    <property type="entry name" value="NADPH DEHYDROGENASE C23G7.10C-RELATED"/>
    <property type="match status" value="1"/>
</dbReference>
<dbReference type="EMBL" id="CP000927">
    <property type="protein sequence ID" value="ABZ69872.1"/>
    <property type="molecule type" value="Genomic_DNA"/>
</dbReference>